<dbReference type="GO" id="GO:0016787">
    <property type="term" value="F:hydrolase activity"/>
    <property type="evidence" value="ECO:0007669"/>
    <property type="project" value="UniProtKB-KW"/>
</dbReference>
<feature type="chain" id="PRO_5034860412" description="Carboxylic ester hydrolase" evidence="3">
    <location>
        <begin position="21"/>
        <end position="530"/>
    </location>
</feature>
<dbReference type="InterPro" id="IPR002018">
    <property type="entry name" value="CarbesteraseB"/>
</dbReference>
<accession>A0A8H6X7J7</accession>
<feature type="domain" description="Carboxylesterase type B" evidence="4">
    <location>
        <begin position="26"/>
        <end position="360"/>
    </location>
</feature>
<dbReference type="InterPro" id="IPR050309">
    <property type="entry name" value="Type-B_Carboxylest/Lipase"/>
</dbReference>
<name>A0A8H6X7J7_9AGAR</name>
<evidence type="ECO:0000259" key="4">
    <source>
        <dbReference type="Pfam" id="PF00135"/>
    </source>
</evidence>
<reference evidence="5" key="1">
    <citation type="submission" date="2020-05" db="EMBL/GenBank/DDBJ databases">
        <title>Mycena genomes resolve the evolution of fungal bioluminescence.</title>
        <authorList>
            <person name="Tsai I.J."/>
        </authorList>
    </citation>
    <scope>NUCLEOTIDE SEQUENCE</scope>
    <source>
        <strain evidence="5">CCC161011</strain>
    </source>
</reference>
<dbReference type="PROSITE" id="PS00122">
    <property type="entry name" value="CARBOXYLESTERASE_B_1"/>
    <property type="match status" value="1"/>
</dbReference>
<comment type="similarity">
    <text evidence="1 3">Belongs to the type-B carboxylesterase/lipase family.</text>
</comment>
<gene>
    <name evidence="5" type="ORF">MVEN_02203000</name>
</gene>
<organism evidence="5 6">
    <name type="scientific">Mycena venus</name>
    <dbReference type="NCBI Taxonomy" id="2733690"/>
    <lineage>
        <taxon>Eukaryota</taxon>
        <taxon>Fungi</taxon>
        <taxon>Dikarya</taxon>
        <taxon>Basidiomycota</taxon>
        <taxon>Agaricomycotina</taxon>
        <taxon>Agaricomycetes</taxon>
        <taxon>Agaricomycetidae</taxon>
        <taxon>Agaricales</taxon>
        <taxon>Marasmiineae</taxon>
        <taxon>Mycenaceae</taxon>
        <taxon>Mycena</taxon>
    </lineage>
</organism>
<dbReference type="PANTHER" id="PTHR11559">
    <property type="entry name" value="CARBOXYLESTERASE"/>
    <property type="match status" value="1"/>
</dbReference>
<protein>
    <recommendedName>
        <fullName evidence="3">Carboxylic ester hydrolase</fullName>
        <ecNumber evidence="3">3.1.1.-</ecNumber>
    </recommendedName>
</protein>
<dbReference type="Pfam" id="PF00135">
    <property type="entry name" value="COesterase"/>
    <property type="match status" value="1"/>
</dbReference>
<dbReference type="EMBL" id="JACAZI010000024">
    <property type="protein sequence ID" value="KAF7335495.1"/>
    <property type="molecule type" value="Genomic_DNA"/>
</dbReference>
<dbReference type="EC" id="3.1.1.-" evidence="3"/>
<dbReference type="Proteomes" id="UP000620124">
    <property type="component" value="Unassembled WGS sequence"/>
</dbReference>
<keyword evidence="6" id="KW-1185">Reference proteome</keyword>
<keyword evidence="3" id="KW-0732">Signal</keyword>
<evidence type="ECO:0000256" key="1">
    <source>
        <dbReference type="ARBA" id="ARBA00005964"/>
    </source>
</evidence>
<comment type="caution">
    <text evidence="5">The sequence shown here is derived from an EMBL/GenBank/DDBJ whole genome shotgun (WGS) entry which is preliminary data.</text>
</comment>
<sequence>MHRLLSAVLTVAALTLCANSQSAPIIDLGYAQYQGTVSPANISHFLGIRYAAAPLGDLRFRAPQPPANVTGVQQATVEPNQCFQASNGVSPTNPLETRAPEVISTEDCLFLNVYYPSDAAGTPVEKLPVLVWIHGGGYLAGQASAYNGEDVIDQSNRGLVVVIIQYRLGVFGFLPGAKVKANGALNAGLLDQDFALRWVNRHINKFGGDPSKVTIWGESAGAGSVLQQVVANNGNTKPQLFRGAITSSTFLPSQYKYNHRIPELLFSEVVAQTNCTTAADTMACLRTADANALQTANTQINNGGFFGTFLFVPVVDGTFIIQRPTLSLLENKVNGEALLSVTNTFEGDDFVNQNTGATANATQYALDLFPDFGPAQADKVGQLYAGLGTPLFQENAIQGESIFICPTYFILGAFRGRAFKAEFAIPPGLHANDVAYYWPTLSTPPFQNTDFINAFAQIFTAFAISLDPNVKVSPTITPPWAKWDDVRRTEMNFNKTEAGAPVVRTVKTDEALLERCRFWDSVNVGSLTAQ</sequence>
<dbReference type="InterPro" id="IPR029058">
    <property type="entry name" value="AB_hydrolase_fold"/>
</dbReference>
<dbReference type="InterPro" id="IPR019826">
    <property type="entry name" value="Carboxylesterase_B_AS"/>
</dbReference>
<evidence type="ECO:0000256" key="2">
    <source>
        <dbReference type="ARBA" id="ARBA00022801"/>
    </source>
</evidence>
<dbReference type="Gene3D" id="3.40.50.1820">
    <property type="entry name" value="alpha/beta hydrolase"/>
    <property type="match status" value="1"/>
</dbReference>
<dbReference type="PROSITE" id="PS00941">
    <property type="entry name" value="CARBOXYLESTERASE_B_2"/>
    <property type="match status" value="1"/>
</dbReference>
<dbReference type="SUPFAM" id="SSF53474">
    <property type="entry name" value="alpha/beta-Hydrolases"/>
    <property type="match status" value="1"/>
</dbReference>
<feature type="signal peptide" evidence="3">
    <location>
        <begin position="1"/>
        <end position="20"/>
    </location>
</feature>
<evidence type="ECO:0000256" key="3">
    <source>
        <dbReference type="RuleBase" id="RU361235"/>
    </source>
</evidence>
<dbReference type="OrthoDB" id="408631at2759"/>
<proteinExistence type="inferred from homology"/>
<dbReference type="AlphaFoldDB" id="A0A8H6X7J7"/>
<keyword evidence="2 3" id="KW-0378">Hydrolase</keyword>
<dbReference type="InterPro" id="IPR019819">
    <property type="entry name" value="Carboxylesterase_B_CS"/>
</dbReference>
<evidence type="ECO:0000313" key="6">
    <source>
        <dbReference type="Proteomes" id="UP000620124"/>
    </source>
</evidence>
<evidence type="ECO:0000313" key="5">
    <source>
        <dbReference type="EMBL" id="KAF7335495.1"/>
    </source>
</evidence>